<dbReference type="InterPro" id="IPR001173">
    <property type="entry name" value="Glyco_trans_2-like"/>
</dbReference>
<dbReference type="CDD" id="cd00761">
    <property type="entry name" value="Glyco_tranf_GTA_type"/>
    <property type="match status" value="1"/>
</dbReference>
<evidence type="ECO:0000259" key="1">
    <source>
        <dbReference type="Pfam" id="PF00535"/>
    </source>
</evidence>
<protein>
    <recommendedName>
        <fullName evidence="1">Glycosyltransferase 2-like domain-containing protein</fullName>
    </recommendedName>
</protein>
<dbReference type="RefSeq" id="WP_271187036.1">
    <property type="nucleotide sequence ID" value="NZ_BSFE01000005.1"/>
</dbReference>
<dbReference type="Gene3D" id="3.90.550.10">
    <property type="entry name" value="Spore Coat Polysaccharide Biosynthesis Protein SpsA, Chain A"/>
    <property type="match status" value="1"/>
</dbReference>
<dbReference type="InterPro" id="IPR029044">
    <property type="entry name" value="Nucleotide-diphossugar_trans"/>
</dbReference>
<reference evidence="2" key="1">
    <citation type="journal article" date="2014" name="Int. J. Syst. Evol. Microbiol.">
        <title>Complete genome sequence of Corynebacterium casei LMG S-19264T (=DSM 44701T), isolated from a smear-ripened cheese.</title>
        <authorList>
            <consortium name="US DOE Joint Genome Institute (JGI-PGF)"/>
            <person name="Walter F."/>
            <person name="Albersmeier A."/>
            <person name="Kalinowski J."/>
            <person name="Ruckert C."/>
        </authorList>
    </citation>
    <scope>NUCLEOTIDE SEQUENCE</scope>
    <source>
        <strain evidence="2">VKM B-1513</strain>
    </source>
</reference>
<name>A0A9W6INZ6_9PROT</name>
<comment type="caution">
    <text evidence="2">The sequence shown here is derived from an EMBL/GenBank/DDBJ whole genome shotgun (WGS) entry which is preliminary data.</text>
</comment>
<dbReference type="InterPro" id="IPR050834">
    <property type="entry name" value="Glycosyltransf_2"/>
</dbReference>
<dbReference type="SUPFAM" id="SSF53448">
    <property type="entry name" value="Nucleotide-diphospho-sugar transferases"/>
    <property type="match status" value="1"/>
</dbReference>
<accession>A0A9W6INZ6</accession>
<reference evidence="2" key="2">
    <citation type="submission" date="2023-01" db="EMBL/GenBank/DDBJ databases">
        <authorList>
            <person name="Sun Q."/>
            <person name="Evtushenko L."/>
        </authorList>
    </citation>
    <scope>NUCLEOTIDE SEQUENCE</scope>
    <source>
        <strain evidence="2">VKM B-1513</strain>
    </source>
</reference>
<feature type="domain" description="Glycosyltransferase 2-like" evidence="1">
    <location>
        <begin position="8"/>
        <end position="94"/>
    </location>
</feature>
<evidence type="ECO:0000313" key="3">
    <source>
        <dbReference type="Proteomes" id="UP001143486"/>
    </source>
</evidence>
<dbReference type="Pfam" id="PF00535">
    <property type="entry name" value="Glycos_transf_2"/>
    <property type="match status" value="1"/>
</dbReference>
<sequence length="309" mass="33616">MLSRPRISVIIVAYDMPREVPRTVQSFLAPYQQEMAPGDIEILVMENGSSRPVPEAVRAGWPANVRYFNIENAPGSPAYALNLGVARARGKWVCPVIDGARIATPGILRKAMLAARLSDCPVIATMGYHLGHIVQQEAVKQGYDAATEDALLDSISWPQDGHRLFEIGCLGLSARKGWLAPIAESNAIIVSKAFYKAIGGYDERFDIPGGGIVNHDFFRRAVEHPDALYVLLVGEGTFHQHHGGVTTAKGVGKPAAPDGRTTWDIYADQYRQIRQMDYAVPQRAPLLFGDLGPSAVADVQTFAGGERPE</sequence>
<dbReference type="PANTHER" id="PTHR43685">
    <property type="entry name" value="GLYCOSYLTRANSFERASE"/>
    <property type="match status" value="1"/>
</dbReference>
<dbReference type="Proteomes" id="UP001143486">
    <property type="component" value="Unassembled WGS sequence"/>
</dbReference>
<evidence type="ECO:0000313" key="2">
    <source>
        <dbReference type="EMBL" id="GLK52674.1"/>
    </source>
</evidence>
<organism evidence="2 3">
    <name type="scientific">Maricaulis virginensis</name>
    <dbReference type="NCBI Taxonomy" id="144022"/>
    <lineage>
        <taxon>Bacteria</taxon>
        <taxon>Pseudomonadati</taxon>
        <taxon>Pseudomonadota</taxon>
        <taxon>Alphaproteobacteria</taxon>
        <taxon>Maricaulales</taxon>
        <taxon>Maricaulaceae</taxon>
        <taxon>Maricaulis</taxon>
    </lineage>
</organism>
<proteinExistence type="predicted"/>
<dbReference type="EMBL" id="BSFE01000005">
    <property type="protein sequence ID" value="GLK52674.1"/>
    <property type="molecule type" value="Genomic_DNA"/>
</dbReference>
<gene>
    <name evidence="2" type="ORF">GCM10017621_21820</name>
</gene>
<keyword evidence="3" id="KW-1185">Reference proteome</keyword>
<dbReference type="PANTHER" id="PTHR43685:SF2">
    <property type="entry name" value="GLYCOSYLTRANSFERASE 2-LIKE DOMAIN-CONTAINING PROTEIN"/>
    <property type="match status" value="1"/>
</dbReference>
<dbReference type="AlphaFoldDB" id="A0A9W6INZ6"/>